<evidence type="ECO:0000259" key="2">
    <source>
        <dbReference type="Pfam" id="PF04664"/>
    </source>
</evidence>
<dbReference type="PANTHER" id="PTHR14015:SF2">
    <property type="entry name" value="OPIOID GROWTH FACTOR RECEPTOR (OGFR) CONSERVED DOMAIN-CONTAINING PROTEIN"/>
    <property type="match status" value="1"/>
</dbReference>
<comment type="similarity">
    <text evidence="1">Belongs to the opioid growth factor receptor family.</text>
</comment>
<feature type="domain" description="Opioid growth factor receptor (OGFr) conserved" evidence="2">
    <location>
        <begin position="1"/>
        <end position="63"/>
    </location>
</feature>
<dbReference type="PANTHER" id="PTHR14015">
    <property type="entry name" value="OPIOID GROWTH FACTOR RECEPTOR OGFR ZETA-TYPE OPIOID RECEPTOR"/>
    <property type="match status" value="1"/>
</dbReference>
<proteinExistence type="inferred from homology"/>
<reference evidence="3" key="2">
    <citation type="submission" date="2023-04" db="EMBL/GenBank/DDBJ databases">
        <authorList>
            <person name="Bu L."/>
            <person name="Lu L."/>
            <person name="Laidemitt M.R."/>
            <person name="Zhang S.M."/>
            <person name="Mutuku M."/>
            <person name="Mkoji G."/>
            <person name="Steinauer M."/>
            <person name="Loker E.S."/>
        </authorList>
    </citation>
    <scope>NUCLEOTIDE SEQUENCE</scope>
    <source>
        <strain evidence="3">KasaAsao</strain>
        <tissue evidence="3">Whole Snail</tissue>
    </source>
</reference>
<sequence>MNSLAQPLQLHEAEAIQKTQTTRTRVLKSYKMMLGFYGMKLVDEERGTIQRAGNYRERFENLTW</sequence>
<organism evidence="3 4">
    <name type="scientific">Biomphalaria pfeifferi</name>
    <name type="common">Bloodfluke planorb</name>
    <name type="synonym">Freshwater snail</name>
    <dbReference type="NCBI Taxonomy" id="112525"/>
    <lineage>
        <taxon>Eukaryota</taxon>
        <taxon>Metazoa</taxon>
        <taxon>Spiralia</taxon>
        <taxon>Lophotrochozoa</taxon>
        <taxon>Mollusca</taxon>
        <taxon>Gastropoda</taxon>
        <taxon>Heterobranchia</taxon>
        <taxon>Euthyneura</taxon>
        <taxon>Panpulmonata</taxon>
        <taxon>Hygrophila</taxon>
        <taxon>Lymnaeoidea</taxon>
        <taxon>Planorbidae</taxon>
        <taxon>Biomphalaria</taxon>
    </lineage>
</organism>
<name>A0AAD8BID9_BIOPF</name>
<dbReference type="GO" id="GO:0140625">
    <property type="term" value="F:opioid growth factor receptor activity"/>
    <property type="evidence" value="ECO:0007669"/>
    <property type="project" value="InterPro"/>
</dbReference>
<dbReference type="EMBL" id="JASAOG010000072">
    <property type="protein sequence ID" value="KAK0055168.1"/>
    <property type="molecule type" value="Genomic_DNA"/>
</dbReference>
<dbReference type="InterPro" id="IPR006757">
    <property type="entry name" value="OGF_rcpt"/>
</dbReference>
<evidence type="ECO:0000256" key="1">
    <source>
        <dbReference type="ARBA" id="ARBA00010365"/>
    </source>
</evidence>
<evidence type="ECO:0000313" key="3">
    <source>
        <dbReference type="EMBL" id="KAK0055168.1"/>
    </source>
</evidence>
<reference evidence="3" key="1">
    <citation type="journal article" date="2023" name="PLoS Negl. Trop. Dis.">
        <title>A genome sequence for Biomphalaria pfeifferi, the major vector snail for the human-infecting parasite Schistosoma mansoni.</title>
        <authorList>
            <person name="Bu L."/>
            <person name="Lu L."/>
            <person name="Laidemitt M.R."/>
            <person name="Zhang S.M."/>
            <person name="Mutuku M."/>
            <person name="Mkoji G."/>
            <person name="Steinauer M."/>
            <person name="Loker E.S."/>
        </authorList>
    </citation>
    <scope>NUCLEOTIDE SEQUENCE</scope>
    <source>
        <strain evidence="3">KasaAsao</strain>
    </source>
</reference>
<protein>
    <submittedName>
        <fullName evidence="3">Dentin sialophosphoprotein-like isoform X2</fullName>
    </submittedName>
</protein>
<accession>A0AAD8BID9</accession>
<comment type="caution">
    <text evidence="3">The sequence shown here is derived from an EMBL/GenBank/DDBJ whole genome shotgun (WGS) entry which is preliminary data.</text>
</comment>
<keyword evidence="4" id="KW-1185">Reference proteome</keyword>
<dbReference type="InterPro" id="IPR039574">
    <property type="entry name" value="OGFr"/>
</dbReference>
<dbReference type="GO" id="GO:0016020">
    <property type="term" value="C:membrane"/>
    <property type="evidence" value="ECO:0007669"/>
    <property type="project" value="InterPro"/>
</dbReference>
<gene>
    <name evidence="3" type="ORF">Bpfe_015459</name>
</gene>
<dbReference type="AlphaFoldDB" id="A0AAD8BID9"/>
<dbReference type="Pfam" id="PF04664">
    <property type="entry name" value="OGFr_N"/>
    <property type="match status" value="1"/>
</dbReference>
<dbReference type="Proteomes" id="UP001233172">
    <property type="component" value="Unassembled WGS sequence"/>
</dbReference>
<evidence type="ECO:0000313" key="4">
    <source>
        <dbReference type="Proteomes" id="UP001233172"/>
    </source>
</evidence>